<evidence type="ECO:0000256" key="3">
    <source>
        <dbReference type="ARBA" id="ARBA00008741"/>
    </source>
</evidence>
<comment type="similarity">
    <text evidence="3 12">Belongs to the CcmD/CycX/HelD family.</text>
</comment>
<evidence type="ECO:0000256" key="6">
    <source>
        <dbReference type="ARBA" id="ARBA00022475"/>
    </source>
</evidence>
<dbReference type="NCBIfam" id="TIGR03141">
    <property type="entry name" value="cytochro_ccmD"/>
    <property type="match status" value="1"/>
</dbReference>
<name>A0A2A5T1H5_9GAMM</name>
<dbReference type="Proteomes" id="UP000219020">
    <property type="component" value="Unassembled WGS sequence"/>
</dbReference>
<proteinExistence type="inferred from homology"/>
<protein>
    <recommendedName>
        <fullName evidence="4 12">Heme exporter protein D</fullName>
    </recommendedName>
</protein>
<evidence type="ECO:0000256" key="9">
    <source>
        <dbReference type="ARBA" id="ARBA00022748"/>
    </source>
</evidence>
<evidence type="ECO:0000256" key="8">
    <source>
        <dbReference type="ARBA" id="ARBA00022692"/>
    </source>
</evidence>
<dbReference type="GeneID" id="66952243"/>
<dbReference type="OrthoDB" id="9815607at2"/>
<evidence type="ECO:0000313" key="14">
    <source>
        <dbReference type="Proteomes" id="UP000219020"/>
    </source>
</evidence>
<dbReference type="Pfam" id="PF04995">
    <property type="entry name" value="CcmD"/>
    <property type="match status" value="1"/>
</dbReference>
<evidence type="ECO:0000256" key="11">
    <source>
        <dbReference type="ARBA" id="ARBA00023136"/>
    </source>
</evidence>
<comment type="caution">
    <text evidence="13">The sequence shown here is derived from an EMBL/GenBank/DDBJ whole genome shotgun (WGS) entry which is preliminary data.</text>
</comment>
<gene>
    <name evidence="13" type="ORF">BTN49_2484</name>
</gene>
<comment type="function">
    <text evidence="1 12">Required for the export of heme to the periplasm for the biogenesis of c-type cytochromes.</text>
</comment>
<evidence type="ECO:0000256" key="7">
    <source>
        <dbReference type="ARBA" id="ARBA00022519"/>
    </source>
</evidence>
<dbReference type="AlphaFoldDB" id="A0A2A5T1H5"/>
<dbReference type="GO" id="GO:0005886">
    <property type="term" value="C:plasma membrane"/>
    <property type="evidence" value="ECO:0007669"/>
    <property type="project" value="UniProtKB-SubCell"/>
</dbReference>
<dbReference type="InterPro" id="IPR007078">
    <property type="entry name" value="Haem_export_protD_CcmD"/>
</dbReference>
<evidence type="ECO:0000256" key="5">
    <source>
        <dbReference type="ARBA" id="ARBA00022448"/>
    </source>
</evidence>
<dbReference type="InterPro" id="IPR052075">
    <property type="entry name" value="Heme_exporter_D"/>
</dbReference>
<reference evidence="14" key="1">
    <citation type="submission" date="2017-04" db="EMBL/GenBank/DDBJ databases">
        <title>Genome evolution of the luminous symbionts of deep sea anglerfish.</title>
        <authorList>
            <person name="Hendry T.A."/>
        </authorList>
    </citation>
    <scope>NUCLEOTIDE SEQUENCE [LARGE SCALE GENOMIC DNA]</scope>
</reference>
<keyword evidence="14" id="KW-1185">Reference proteome</keyword>
<dbReference type="PANTHER" id="PTHR37531">
    <property type="entry name" value="HEME EXPORTER PROTEIN D"/>
    <property type="match status" value="1"/>
</dbReference>
<keyword evidence="9 12" id="KW-0201">Cytochrome c-type biogenesis</keyword>
<dbReference type="GO" id="GO:1903607">
    <property type="term" value="P:cytochrome c biosynthetic process"/>
    <property type="evidence" value="ECO:0007669"/>
    <property type="project" value="TreeGrafter"/>
</dbReference>
<keyword evidence="11 12" id="KW-0472">Membrane</keyword>
<keyword evidence="5 12" id="KW-0813">Transport</keyword>
<evidence type="ECO:0000256" key="12">
    <source>
        <dbReference type="RuleBase" id="RU363101"/>
    </source>
</evidence>
<dbReference type="RefSeq" id="WP_097356974.1">
    <property type="nucleotide sequence ID" value="NZ_CAWNJE010000037.1"/>
</dbReference>
<keyword evidence="7 12" id="KW-0997">Cell inner membrane</keyword>
<dbReference type="GO" id="GO:0017004">
    <property type="term" value="P:cytochrome complex assembly"/>
    <property type="evidence" value="ECO:0007669"/>
    <property type="project" value="UniProtKB-KW"/>
</dbReference>
<dbReference type="GO" id="GO:0015886">
    <property type="term" value="P:heme transport"/>
    <property type="evidence" value="ECO:0007669"/>
    <property type="project" value="InterPro"/>
</dbReference>
<evidence type="ECO:0000256" key="4">
    <source>
        <dbReference type="ARBA" id="ARBA00016461"/>
    </source>
</evidence>
<keyword evidence="8 12" id="KW-0812">Transmembrane</keyword>
<dbReference type="PANTHER" id="PTHR37531:SF1">
    <property type="entry name" value="HEME EXPORTER PROTEIN D"/>
    <property type="match status" value="1"/>
</dbReference>
<organism evidence="13 14">
    <name type="scientific">Candidatus Enterovibrio escicola</name>
    <dbReference type="NCBI Taxonomy" id="1927127"/>
    <lineage>
        <taxon>Bacteria</taxon>
        <taxon>Pseudomonadati</taxon>
        <taxon>Pseudomonadota</taxon>
        <taxon>Gammaproteobacteria</taxon>
        <taxon>Vibrionales</taxon>
        <taxon>Vibrionaceae</taxon>
        <taxon>Enterovibrio</taxon>
    </lineage>
</organism>
<evidence type="ECO:0000256" key="10">
    <source>
        <dbReference type="ARBA" id="ARBA00022989"/>
    </source>
</evidence>
<keyword evidence="6 12" id="KW-1003">Cell membrane</keyword>
<evidence type="ECO:0000313" key="13">
    <source>
        <dbReference type="EMBL" id="PCS22019.1"/>
    </source>
</evidence>
<evidence type="ECO:0000256" key="2">
    <source>
        <dbReference type="ARBA" id="ARBA00004377"/>
    </source>
</evidence>
<evidence type="ECO:0000256" key="1">
    <source>
        <dbReference type="ARBA" id="ARBA00002442"/>
    </source>
</evidence>
<dbReference type="EMBL" id="NBYY01000028">
    <property type="protein sequence ID" value="PCS22019.1"/>
    <property type="molecule type" value="Genomic_DNA"/>
</dbReference>
<accession>A0A2A5T1H5</accession>
<feature type="transmembrane region" description="Helical" evidence="12">
    <location>
        <begin position="15"/>
        <end position="35"/>
    </location>
</feature>
<comment type="subcellular location">
    <subcellularLocation>
        <location evidence="2 12">Cell inner membrane</location>
        <topology evidence="2 12">Single-pass membrane protein</topology>
    </subcellularLocation>
</comment>
<sequence length="68" mass="8022">MYFVSFSAFLEMGGYAAYVWGAFTITFGALFWLVISAQLTRRKLFLEIKNQFAREQRINKTKRMENTL</sequence>
<keyword evidence="10 12" id="KW-1133">Transmembrane helix</keyword>